<dbReference type="EMBL" id="JAFNEN010000569">
    <property type="protein sequence ID" value="KAG8180296.1"/>
    <property type="molecule type" value="Genomic_DNA"/>
</dbReference>
<dbReference type="AlphaFoldDB" id="A0AAV6U9L3"/>
<organism evidence="2 3">
    <name type="scientific">Oedothorax gibbosus</name>
    <dbReference type="NCBI Taxonomy" id="931172"/>
    <lineage>
        <taxon>Eukaryota</taxon>
        <taxon>Metazoa</taxon>
        <taxon>Ecdysozoa</taxon>
        <taxon>Arthropoda</taxon>
        <taxon>Chelicerata</taxon>
        <taxon>Arachnida</taxon>
        <taxon>Araneae</taxon>
        <taxon>Araneomorphae</taxon>
        <taxon>Entelegynae</taxon>
        <taxon>Araneoidea</taxon>
        <taxon>Linyphiidae</taxon>
        <taxon>Erigoninae</taxon>
        <taxon>Oedothorax</taxon>
    </lineage>
</organism>
<sequence>MRRNSAFERSMCRRLFGTTPHPAAGETSSILLADEKLEKSPAAIPSRSSLVFVRESQQQKWRRPPRMETERENAAGIV</sequence>
<proteinExistence type="predicted"/>
<feature type="region of interest" description="Disordered" evidence="1">
    <location>
        <begin position="53"/>
        <end position="78"/>
    </location>
</feature>
<accession>A0AAV6U9L3</accession>
<keyword evidence="3" id="KW-1185">Reference proteome</keyword>
<gene>
    <name evidence="2" type="ORF">JTE90_024211</name>
</gene>
<feature type="compositionally biased region" description="Basic and acidic residues" evidence="1">
    <location>
        <begin position="65"/>
        <end position="78"/>
    </location>
</feature>
<evidence type="ECO:0000313" key="2">
    <source>
        <dbReference type="EMBL" id="KAG8180296.1"/>
    </source>
</evidence>
<comment type="caution">
    <text evidence="2">The sequence shown here is derived from an EMBL/GenBank/DDBJ whole genome shotgun (WGS) entry which is preliminary data.</text>
</comment>
<dbReference type="Proteomes" id="UP000827092">
    <property type="component" value="Unassembled WGS sequence"/>
</dbReference>
<reference evidence="2 3" key="1">
    <citation type="journal article" date="2022" name="Nat. Ecol. Evol.">
        <title>A masculinizing supergene underlies an exaggerated male reproductive morph in a spider.</title>
        <authorList>
            <person name="Hendrickx F."/>
            <person name="De Corte Z."/>
            <person name="Sonet G."/>
            <person name="Van Belleghem S.M."/>
            <person name="Kostlbacher S."/>
            <person name="Vangestel C."/>
        </authorList>
    </citation>
    <scope>NUCLEOTIDE SEQUENCE [LARGE SCALE GENOMIC DNA]</scope>
    <source>
        <strain evidence="2">W744_W776</strain>
    </source>
</reference>
<name>A0AAV6U9L3_9ARAC</name>
<evidence type="ECO:0000313" key="3">
    <source>
        <dbReference type="Proteomes" id="UP000827092"/>
    </source>
</evidence>
<protein>
    <submittedName>
        <fullName evidence="2">Uncharacterized protein</fullName>
    </submittedName>
</protein>
<evidence type="ECO:0000256" key="1">
    <source>
        <dbReference type="SAM" id="MobiDB-lite"/>
    </source>
</evidence>